<feature type="region of interest" description="Disordered" evidence="1">
    <location>
        <begin position="19"/>
        <end position="41"/>
    </location>
</feature>
<accession>A0A369JX82</accession>
<dbReference type="EMBL" id="LUEZ02000021">
    <property type="protein sequence ID" value="RDB26939.1"/>
    <property type="molecule type" value="Genomic_DNA"/>
</dbReference>
<evidence type="ECO:0000313" key="3">
    <source>
        <dbReference type="EMBL" id="RDB26939.1"/>
    </source>
</evidence>
<dbReference type="InterPro" id="IPR046522">
    <property type="entry name" value="DUF6699"/>
</dbReference>
<dbReference type="STRING" id="39966.A0A369JX82"/>
<reference evidence="3" key="1">
    <citation type="submission" date="2018-04" db="EMBL/GenBank/DDBJ databases">
        <title>Whole genome sequencing of Hypsizygus marmoreus.</title>
        <authorList>
            <person name="Choi I.-G."/>
            <person name="Min B."/>
            <person name="Kim J.-G."/>
            <person name="Kim S."/>
            <person name="Oh Y.-L."/>
            <person name="Kong W.-S."/>
            <person name="Park H."/>
            <person name="Jeong J."/>
            <person name="Song E.-S."/>
        </authorList>
    </citation>
    <scope>NUCLEOTIDE SEQUENCE [LARGE SCALE GENOMIC DNA]</scope>
    <source>
        <strain evidence="3">51987-8</strain>
    </source>
</reference>
<sequence length="226" mass="25066">MPGKHVRFSRTLMVHSPPTPALSLSSLSPASSAAPLTPPSYSNGLPGPSPYVVSFPEQRKPLHSNAARLHSLLQSSHSPTLTYDLTLPPSTISSQHRGISQRVLTEPATKPPLPVVLIIVPHLPWTITVAASYGAYVTVLDVLDGIYRSLRSNVTSQEFHALPSEKEMRRVSAAYEHRYRRIRGSREYEDEKRRGVRRVDFLMGCTRFMGLSTTSRGPDVWVLNTT</sequence>
<feature type="domain" description="DUF6699" evidence="2">
    <location>
        <begin position="81"/>
        <end position="216"/>
    </location>
</feature>
<protein>
    <recommendedName>
        <fullName evidence="2">DUF6699 domain-containing protein</fullName>
    </recommendedName>
</protein>
<gene>
    <name evidence="3" type="ORF">Hypma_005123</name>
</gene>
<organism evidence="3 4">
    <name type="scientific">Hypsizygus marmoreus</name>
    <name type="common">White beech mushroom</name>
    <name type="synonym">Agaricus marmoreus</name>
    <dbReference type="NCBI Taxonomy" id="39966"/>
    <lineage>
        <taxon>Eukaryota</taxon>
        <taxon>Fungi</taxon>
        <taxon>Dikarya</taxon>
        <taxon>Basidiomycota</taxon>
        <taxon>Agaricomycotina</taxon>
        <taxon>Agaricomycetes</taxon>
        <taxon>Agaricomycetidae</taxon>
        <taxon>Agaricales</taxon>
        <taxon>Tricholomatineae</taxon>
        <taxon>Lyophyllaceae</taxon>
        <taxon>Hypsizygus</taxon>
    </lineage>
</organism>
<dbReference type="Proteomes" id="UP000076154">
    <property type="component" value="Unassembled WGS sequence"/>
</dbReference>
<proteinExistence type="predicted"/>
<name>A0A369JX82_HYPMA</name>
<evidence type="ECO:0000259" key="2">
    <source>
        <dbReference type="Pfam" id="PF20415"/>
    </source>
</evidence>
<comment type="caution">
    <text evidence="3">The sequence shown here is derived from an EMBL/GenBank/DDBJ whole genome shotgun (WGS) entry which is preliminary data.</text>
</comment>
<evidence type="ECO:0000313" key="4">
    <source>
        <dbReference type="Proteomes" id="UP000076154"/>
    </source>
</evidence>
<dbReference type="AlphaFoldDB" id="A0A369JX82"/>
<evidence type="ECO:0000256" key="1">
    <source>
        <dbReference type="SAM" id="MobiDB-lite"/>
    </source>
</evidence>
<dbReference type="Pfam" id="PF20415">
    <property type="entry name" value="DUF6699"/>
    <property type="match status" value="1"/>
</dbReference>
<feature type="compositionally biased region" description="Low complexity" evidence="1">
    <location>
        <begin position="21"/>
        <end position="35"/>
    </location>
</feature>
<keyword evidence="4" id="KW-1185">Reference proteome</keyword>
<dbReference type="OrthoDB" id="2783256at2759"/>
<dbReference type="InParanoid" id="A0A369JX82"/>